<evidence type="ECO:0000313" key="2">
    <source>
        <dbReference type="EMBL" id="SUQ37381.1"/>
    </source>
</evidence>
<dbReference type="EMBL" id="UHJG01000002">
    <property type="protein sequence ID" value="SUQ37381.1"/>
    <property type="molecule type" value="Genomic_DNA"/>
</dbReference>
<reference evidence="2 3" key="2">
    <citation type="submission" date="2018-06" db="EMBL/GenBank/DDBJ databases">
        <authorList>
            <consortium name="Pathogen Informatics"/>
            <person name="Doyle S."/>
        </authorList>
    </citation>
    <scope>NUCLEOTIDE SEQUENCE [LARGE SCALE GENOMIC DNA]</scope>
    <source>
        <strain evidence="2 3">NCTC10476</strain>
    </source>
</reference>
<keyword evidence="3" id="KW-1185">Reference proteome</keyword>
<proteinExistence type="predicted"/>
<protein>
    <submittedName>
        <fullName evidence="1">Uncharacterized protein</fullName>
    </submittedName>
</protein>
<evidence type="ECO:0000313" key="1">
    <source>
        <dbReference type="EMBL" id="CEK27924.1"/>
    </source>
</evidence>
<organism evidence="1">
    <name type="scientific">Yersinia ruckeri</name>
    <dbReference type="NCBI Taxonomy" id="29486"/>
    <lineage>
        <taxon>Bacteria</taxon>
        <taxon>Pseudomonadati</taxon>
        <taxon>Pseudomonadota</taxon>
        <taxon>Gammaproteobacteria</taxon>
        <taxon>Enterobacterales</taxon>
        <taxon>Yersiniaceae</taxon>
        <taxon>Yersinia</taxon>
    </lineage>
</organism>
<evidence type="ECO:0000313" key="3">
    <source>
        <dbReference type="Proteomes" id="UP000255169"/>
    </source>
</evidence>
<accession>A0A085U5T0</accession>
<dbReference type="EMBL" id="LN681231">
    <property type="protein sequence ID" value="CEK27924.1"/>
    <property type="molecule type" value="Genomic_DNA"/>
</dbReference>
<dbReference type="AlphaFoldDB" id="A0A085U5T0"/>
<dbReference type="PATRIC" id="fig|29486.44.peg.2501"/>
<dbReference type="Proteomes" id="UP000255169">
    <property type="component" value="Unassembled WGS sequence"/>
</dbReference>
<sequence length="39" mass="4301">MFKKILNSKLAGYIVGILIAIGLGESFITTREEAEKFAK</sequence>
<reference evidence="1" key="1">
    <citation type="journal article" date="2015" name="Genome Announc.">
        <title>Complete Genome Sequence of Yersinia ruckeri Strain CSF007-82, Etiologic Agent of Red Mouth Disease in Salmonid Fish.</title>
        <authorList>
            <person name="Nelson M.C."/>
            <person name="LaPatra S.E."/>
            <person name="Welch T.J."/>
            <person name="Graf J."/>
        </authorList>
    </citation>
    <scope>NUCLEOTIDE SEQUENCE</scope>
    <source>
        <strain evidence="1">CSF007-82</strain>
    </source>
</reference>
<name>A0A085U5T0_YERRU</name>
<gene>
    <name evidence="1" type="ORF">CSF007_10870</name>
    <name evidence="2" type="ORF">NCTC10476_03505</name>
</gene>